<organism evidence="1 2">
    <name type="scientific">Tistrella arctica</name>
    <dbReference type="NCBI Taxonomy" id="3133430"/>
    <lineage>
        <taxon>Bacteria</taxon>
        <taxon>Pseudomonadati</taxon>
        <taxon>Pseudomonadota</taxon>
        <taxon>Alphaproteobacteria</taxon>
        <taxon>Geminicoccales</taxon>
        <taxon>Geminicoccaceae</taxon>
        <taxon>Tistrella</taxon>
    </lineage>
</organism>
<dbReference type="RefSeq" id="WP_345938397.1">
    <property type="nucleotide sequence ID" value="NZ_JBBKTW010000010.1"/>
</dbReference>
<evidence type="ECO:0000313" key="2">
    <source>
        <dbReference type="Proteomes" id="UP001413721"/>
    </source>
</evidence>
<sequence>MHNTTVAATDGSILPGKPRWVRPCLQILEAGETQLAPDISSDGLNFALGS</sequence>
<dbReference type="Proteomes" id="UP001413721">
    <property type="component" value="Unassembled WGS sequence"/>
</dbReference>
<name>A0ABU9YQZ8_9PROT</name>
<keyword evidence="2" id="KW-1185">Reference proteome</keyword>
<reference evidence="1 2" key="1">
    <citation type="submission" date="2024-03" db="EMBL/GenBank/DDBJ databases">
        <title>High-quality draft genome sequencing of Tistrella sp. BH-R2-4.</title>
        <authorList>
            <person name="Dong C."/>
        </authorList>
    </citation>
    <scope>NUCLEOTIDE SEQUENCE [LARGE SCALE GENOMIC DNA]</scope>
    <source>
        <strain evidence="1 2">BH-R2-4</strain>
    </source>
</reference>
<evidence type="ECO:0000313" key="1">
    <source>
        <dbReference type="EMBL" id="MEN2991243.1"/>
    </source>
</evidence>
<gene>
    <name evidence="1" type="ORF">WG926_23220</name>
</gene>
<accession>A0ABU9YQZ8</accession>
<comment type="caution">
    <text evidence="1">The sequence shown here is derived from an EMBL/GenBank/DDBJ whole genome shotgun (WGS) entry which is preliminary data.</text>
</comment>
<proteinExistence type="predicted"/>
<protein>
    <submittedName>
        <fullName evidence="1">Uncharacterized protein</fullName>
    </submittedName>
</protein>
<dbReference type="EMBL" id="JBBKTW010000010">
    <property type="protein sequence ID" value="MEN2991243.1"/>
    <property type="molecule type" value="Genomic_DNA"/>
</dbReference>